<gene>
    <name evidence="2" type="ORF">KZC51_06225</name>
</gene>
<accession>A0ABT0FDF8</accession>
<evidence type="ECO:0000313" key="2">
    <source>
        <dbReference type="EMBL" id="MCK2035729.1"/>
    </source>
</evidence>
<dbReference type="SUPFAM" id="SSF88659">
    <property type="entry name" value="Sigma3 and sigma4 domains of RNA polymerase sigma factors"/>
    <property type="match status" value="1"/>
</dbReference>
<sequence>MIRLRHWDGFALTEIAQHLGRPAGTIRSRYSRARAVLRAVLEAE</sequence>
<dbReference type="Pfam" id="PF04545">
    <property type="entry name" value="Sigma70_r4"/>
    <property type="match status" value="1"/>
</dbReference>
<dbReference type="InterPro" id="IPR036388">
    <property type="entry name" value="WH-like_DNA-bd_sf"/>
</dbReference>
<feature type="domain" description="RNA polymerase sigma-70 region 4" evidence="1">
    <location>
        <begin position="2"/>
        <end position="39"/>
    </location>
</feature>
<name>A0ABT0FDF8_9MICO</name>
<keyword evidence="3" id="KW-1185">Reference proteome</keyword>
<organism evidence="2 3">
    <name type="scientific">Microbacterium croceum</name>
    <dbReference type="NCBI Taxonomy" id="2851645"/>
    <lineage>
        <taxon>Bacteria</taxon>
        <taxon>Bacillati</taxon>
        <taxon>Actinomycetota</taxon>
        <taxon>Actinomycetes</taxon>
        <taxon>Micrococcales</taxon>
        <taxon>Microbacteriaceae</taxon>
        <taxon>Microbacterium</taxon>
    </lineage>
</organism>
<dbReference type="EMBL" id="JAHWXN010000001">
    <property type="protein sequence ID" value="MCK2035729.1"/>
    <property type="molecule type" value="Genomic_DNA"/>
</dbReference>
<dbReference type="InterPro" id="IPR007630">
    <property type="entry name" value="RNA_pol_sigma70_r4"/>
</dbReference>
<dbReference type="InterPro" id="IPR013324">
    <property type="entry name" value="RNA_pol_sigma_r3/r4-like"/>
</dbReference>
<evidence type="ECO:0000259" key="1">
    <source>
        <dbReference type="Pfam" id="PF04545"/>
    </source>
</evidence>
<evidence type="ECO:0000313" key="3">
    <source>
        <dbReference type="Proteomes" id="UP001300096"/>
    </source>
</evidence>
<reference evidence="2 3" key="1">
    <citation type="submission" date="2021-06" db="EMBL/GenBank/DDBJ databases">
        <title>Genome-based taxonomic framework of Microbacterium strains isolated from marine environment, the description of four new species and reclassification of four preexisting species.</title>
        <authorList>
            <person name="Lee S.D."/>
            <person name="Kim S.-M."/>
            <person name="Byeon Y.-S."/>
            <person name="Yang H.L."/>
            <person name="Kim I.S."/>
        </authorList>
    </citation>
    <scope>NUCLEOTIDE SEQUENCE [LARGE SCALE GENOMIC DNA]</scope>
    <source>
        <strain evidence="2 3">SSW1-49</strain>
    </source>
</reference>
<dbReference type="Gene3D" id="1.10.10.10">
    <property type="entry name" value="Winged helix-like DNA-binding domain superfamily/Winged helix DNA-binding domain"/>
    <property type="match status" value="1"/>
</dbReference>
<comment type="caution">
    <text evidence="2">The sequence shown here is derived from an EMBL/GenBank/DDBJ whole genome shotgun (WGS) entry which is preliminary data.</text>
</comment>
<proteinExistence type="predicted"/>
<protein>
    <recommendedName>
        <fullName evidence="1">RNA polymerase sigma-70 region 4 domain-containing protein</fullName>
    </recommendedName>
</protein>
<dbReference type="Proteomes" id="UP001300096">
    <property type="component" value="Unassembled WGS sequence"/>
</dbReference>